<dbReference type="SUPFAM" id="SSF53822">
    <property type="entry name" value="Periplasmic binding protein-like I"/>
    <property type="match status" value="1"/>
</dbReference>
<dbReference type="EMBL" id="CP002299">
    <property type="protein sequence ID" value="ADP82215.1"/>
    <property type="molecule type" value="Genomic_DNA"/>
</dbReference>
<dbReference type="OrthoDB" id="4364076at2"/>
<dbReference type="PROSITE" id="PS51257">
    <property type="entry name" value="PROKAR_LIPOPROTEIN"/>
    <property type="match status" value="1"/>
</dbReference>
<feature type="signal peptide" evidence="3">
    <location>
        <begin position="1"/>
        <end position="18"/>
    </location>
</feature>
<dbReference type="PANTHER" id="PTHR30483">
    <property type="entry name" value="LEUCINE-SPECIFIC-BINDING PROTEIN"/>
    <property type="match status" value="1"/>
</dbReference>
<name>E3JAM3_PSEI1</name>
<evidence type="ECO:0000259" key="4">
    <source>
        <dbReference type="Pfam" id="PF13458"/>
    </source>
</evidence>
<dbReference type="Pfam" id="PF13458">
    <property type="entry name" value="Peripla_BP_6"/>
    <property type="match status" value="1"/>
</dbReference>
<dbReference type="eggNOG" id="COG0683">
    <property type="taxonomic scope" value="Bacteria"/>
</dbReference>
<comment type="similarity">
    <text evidence="1">Belongs to the leucine-binding protein family.</text>
</comment>
<dbReference type="RefSeq" id="WP_013425333.1">
    <property type="nucleotide sequence ID" value="NC_014666.1"/>
</dbReference>
<organism evidence="5 6">
    <name type="scientific">Pseudofrankia inefficax (strain DSM 45817 / CECT 9037 / DDB 130130 / EuI1c)</name>
    <name type="common">Frankia inefficax</name>
    <dbReference type="NCBI Taxonomy" id="298654"/>
    <lineage>
        <taxon>Bacteria</taxon>
        <taxon>Bacillati</taxon>
        <taxon>Actinomycetota</taxon>
        <taxon>Actinomycetes</taxon>
        <taxon>Frankiales</taxon>
        <taxon>Frankiaceae</taxon>
        <taxon>Pseudofrankia</taxon>
    </lineage>
</organism>
<feature type="chain" id="PRO_5003172370" description="Leucine-binding protein domain-containing protein" evidence="3">
    <location>
        <begin position="19"/>
        <end position="413"/>
    </location>
</feature>
<evidence type="ECO:0000256" key="1">
    <source>
        <dbReference type="ARBA" id="ARBA00010062"/>
    </source>
</evidence>
<dbReference type="AlphaFoldDB" id="E3JAM3"/>
<dbReference type="InterPro" id="IPR028081">
    <property type="entry name" value="Leu-bd"/>
</dbReference>
<sequence length="413" mass="41074" precursor="true">MFPGRKVLASVVATAAVAATVAGCGGSSAGPAASGGSQSPLTRTVTIGVLVDVTGPAAAGNKSAVNGVKAGVRYASRNGYTVKYVLADTQTSPATALTAAQKLVTQDHVTAVFAQSALTFAAAPYLAAHNIPVIGGSGDGTEWATTPTMFPVLGAIHQNKVASTLGQFFKARGVTTVGTIGYNLPQSAVATKSAAESAKAAGLKVGYVNAQFPLGGTDVGPATIAMKAAGVDGVTASTAANTSFALITGLREQGVALKAALLPVGYGGDLLAAGPGATGAAQDVYFSTAYEPVEMQTAATKQFAADLSATGTTGSPTYAAYNGYASIGLLVRGLTDAGGTPSSATLITALSEVHDWNALGLLGTHRVDINDRENIVAGADNCLWITQFKGSTFQLVAGADPICGTVLKGVTVS</sequence>
<keyword evidence="2 3" id="KW-0732">Signal</keyword>
<protein>
    <recommendedName>
        <fullName evidence="4">Leucine-binding protein domain-containing protein</fullName>
    </recommendedName>
</protein>
<dbReference type="Gene3D" id="3.40.50.2300">
    <property type="match status" value="2"/>
</dbReference>
<dbReference type="InterPro" id="IPR051010">
    <property type="entry name" value="BCAA_transport"/>
</dbReference>
<dbReference type="InterPro" id="IPR028082">
    <property type="entry name" value="Peripla_BP_I"/>
</dbReference>
<dbReference type="Proteomes" id="UP000002484">
    <property type="component" value="Chromosome"/>
</dbReference>
<dbReference type="KEGG" id="fri:FraEuI1c_4216"/>
<evidence type="ECO:0000313" key="5">
    <source>
        <dbReference type="EMBL" id="ADP82215.1"/>
    </source>
</evidence>
<dbReference type="HOGENOM" id="CLU_054023_0_0_11"/>
<accession>E3JAM3</accession>
<keyword evidence="6" id="KW-1185">Reference proteome</keyword>
<gene>
    <name evidence="5" type="ordered locus">FraEuI1c_4216</name>
</gene>
<evidence type="ECO:0000256" key="3">
    <source>
        <dbReference type="SAM" id="SignalP"/>
    </source>
</evidence>
<dbReference type="InParanoid" id="E3JAM3"/>
<evidence type="ECO:0000313" key="6">
    <source>
        <dbReference type="Proteomes" id="UP000002484"/>
    </source>
</evidence>
<feature type="domain" description="Leucine-binding protein" evidence="4">
    <location>
        <begin position="44"/>
        <end position="389"/>
    </location>
</feature>
<proteinExistence type="inferred from homology"/>
<dbReference type="PANTHER" id="PTHR30483:SF6">
    <property type="entry name" value="PERIPLASMIC BINDING PROTEIN OF ABC TRANSPORTER FOR NATURAL AMINO ACIDS"/>
    <property type="match status" value="1"/>
</dbReference>
<reference evidence="5 6" key="1">
    <citation type="submission" date="2010-10" db="EMBL/GenBank/DDBJ databases">
        <title>Complete sequence of Frankia sp. EuI1c.</title>
        <authorList>
            <consortium name="US DOE Joint Genome Institute"/>
            <person name="Lucas S."/>
            <person name="Copeland A."/>
            <person name="Lapidus A."/>
            <person name="Cheng J.-F."/>
            <person name="Bruce D."/>
            <person name="Goodwin L."/>
            <person name="Pitluck S."/>
            <person name="Chertkov O."/>
            <person name="Detter J.C."/>
            <person name="Han C."/>
            <person name="Tapia R."/>
            <person name="Land M."/>
            <person name="Hauser L."/>
            <person name="Jeffries C."/>
            <person name="Kyrpides N."/>
            <person name="Ivanova N."/>
            <person name="Mikhailova N."/>
            <person name="Beauchemin N."/>
            <person name="Sen A."/>
            <person name="Sur S.A."/>
            <person name="Gtari M."/>
            <person name="Wall L."/>
            <person name="Tisa L."/>
            <person name="Woyke T."/>
        </authorList>
    </citation>
    <scope>NUCLEOTIDE SEQUENCE [LARGE SCALE GENOMIC DNA]</scope>
    <source>
        <strain evidence="6">DSM 45817 / CECT 9037 / EuI1c</strain>
    </source>
</reference>
<dbReference type="STRING" id="298654.FraEuI1c_4216"/>
<evidence type="ECO:0000256" key="2">
    <source>
        <dbReference type="ARBA" id="ARBA00022729"/>
    </source>
</evidence>